<comment type="caution">
    <text evidence="1">The sequence shown here is derived from an EMBL/GenBank/DDBJ whole genome shotgun (WGS) entry which is preliminary data.</text>
</comment>
<sequence>MKLPLDLRFIGMAPSPALEEAVQGKVAQLDRFGSEVMACRVTIEQEHKHQNQGRLFSVRIDVTLPGHELAINRVQDEDAYVALRDAFDAARRKVDESMRIRRGEVKQHNAG</sequence>
<dbReference type="SUPFAM" id="SSF69754">
    <property type="entry name" value="Ribosome binding protein Y (YfiA homologue)"/>
    <property type="match status" value="1"/>
</dbReference>
<dbReference type="Pfam" id="PF02482">
    <property type="entry name" value="Ribosomal_S30AE"/>
    <property type="match status" value="1"/>
</dbReference>
<dbReference type="EMBL" id="JAEQNE010000002">
    <property type="protein sequence ID" value="MBL0391159.1"/>
    <property type="molecule type" value="Genomic_DNA"/>
</dbReference>
<dbReference type="InterPro" id="IPR036567">
    <property type="entry name" value="RHF-like"/>
</dbReference>
<dbReference type="AlphaFoldDB" id="A0A937CT11"/>
<organism evidence="1 2">
    <name type="scientific">Ramlibacter monticola</name>
    <dbReference type="NCBI Taxonomy" id="1926872"/>
    <lineage>
        <taxon>Bacteria</taxon>
        <taxon>Pseudomonadati</taxon>
        <taxon>Pseudomonadota</taxon>
        <taxon>Betaproteobacteria</taxon>
        <taxon>Burkholderiales</taxon>
        <taxon>Comamonadaceae</taxon>
        <taxon>Ramlibacter</taxon>
    </lineage>
</organism>
<dbReference type="InterPro" id="IPR003489">
    <property type="entry name" value="RHF/RaiA"/>
</dbReference>
<evidence type="ECO:0000313" key="2">
    <source>
        <dbReference type="Proteomes" id="UP000599109"/>
    </source>
</evidence>
<accession>A0A937CT11</accession>
<reference evidence="1 2" key="1">
    <citation type="journal article" date="2017" name="Int. J. Syst. Evol. Microbiol.">
        <title>Ramlibacter monticola sp. nov., isolated from forest soil.</title>
        <authorList>
            <person name="Chaudhary D.K."/>
            <person name="Kim J."/>
        </authorList>
    </citation>
    <scope>NUCLEOTIDE SEQUENCE [LARGE SCALE GENOMIC DNA]</scope>
    <source>
        <strain evidence="1 2">KACC 19175</strain>
    </source>
</reference>
<dbReference type="Proteomes" id="UP000599109">
    <property type="component" value="Unassembled WGS sequence"/>
</dbReference>
<dbReference type="RefSeq" id="WP_201673811.1">
    <property type="nucleotide sequence ID" value="NZ_JAEQNE010000002.1"/>
</dbReference>
<proteinExistence type="predicted"/>
<dbReference type="Gene3D" id="3.30.160.100">
    <property type="entry name" value="Ribosome hibernation promotion factor-like"/>
    <property type="match status" value="1"/>
</dbReference>
<name>A0A937CT11_9BURK</name>
<evidence type="ECO:0000313" key="1">
    <source>
        <dbReference type="EMBL" id="MBL0391159.1"/>
    </source>
</evidence>
<gene>
    <name evidence="1" type="ORF">JJ685_08415</name>
</gene>
<keyword evidence="2" id="KW-1185">Reference proteome</keyword>
<protein>
    <submittedName>
        <fullName evidence="1">Ribosome-associated translation inhibitor RaiA</fullName>
    </submittedName>
</protein>